<proteinExistence type="predicted"/>
<reference evidence="2" key="1">
    <citation type="submission" date="2024-07" db="EMBL/GenBank/DDBJ databases">
        <authorList>
            <person name="Yu S.T."/>
        </authorList>
    </citation>
    <scope>NUCLEOTIDE SEQUENCE</scope>
    <source>
        <strain evidence="2">R44</strain>
    </source>
</reference>
<dbReference type="RefSeq" id="WP_369146618.1">
    <property type="nucleotide sequence ID" value="NZ_CP163444.1"/>
</dbReference>
<evidence type="ECO:0000313" key="2">
    <source>
        <dbReference type="EMBL" id="XDQ74076.1"/>
    </source>
</evidence>
<protein>
    <submittedName>
        <fullName evidence="2">Uncharacterized protein</fullName>
    </submittedName>
</protein>
<feature type="compositionally biased region" description="Low complexity" evidence="1">
    <location>
        <begin position="33"/>
        <end position="53"/>
    </location>
</feature>
<sequence length="111" mass="12269">MSDLIRALALWARLLLAPTPGNRHRTRTTAFRPARPTATAPRPLAEARPLTPRSPYGLDAPLNAEDTAMVRPYLLAHERRAHQLHRRIALVLAADFGIDLDTRDVHGLGVA</sequence>
<accession>A0AB39T753</accession>
<dbReference type="EMBL" id="CP163444">
    <property type="protein sequence ID" value="XDQ74076.1"/>
    <property type="molecule type" value="Genomic_DNA"/>
</dbReference>
<dbReference type="AlphaFoldDB" id="A0AB39T753"/>
<organism evidence="2">
    <name type="scientific">Streptomyces sp. R44</name>
    <dbReference type="NCBI Taxonomy" id="3238633"/>
    <lineage>
        <taxon>Bacteria</taxon>
        <taxon>Bacillati</taxon>
        <taxon>Actinomycetota</taxon>
        <taxon>Actinomycetes</taxon>
        <taxon>Kitasatosporales</taxon>
        <taxon>Streptomycetaceae</taxon>
        <taxon>Streptomyces</taxon>
    </lineage>
</organism>
<gene>
    <name evidence="2" type="ORF">AB5J54_27715</name>
</gene>
<evidence type="ECO:0000256" key="1">
    <source>
        <dbReference type="SAM" id="MobiDB-lite"/>
    </source>
</evidence>
<feature type="region of interest" description="Disordered" evidence="1">
    <location>
        <begin position="33"/>
        <end position="59"/>
    </location>
</feature>
<name>A0AB39T753_9ACTN</name>